<evidence type="ECO:0000256" key="5">
    <source>
        <dbReference type="ARBA" id="ARBA00022989"/>
    </source>
</evidence>
<evidence type="ECO:0000313" key="9">
    <source>
        <dbReference type="EMBL" id="SUZ11545.1"/>
    </source>
</evidence>
<feature type="transmembrane region" description="Helical" evidence="7">
    <location>
        <begin position="55"/>
        <end position="76"/>
    </location>
</feature>
<accession>A0A061HFL0</accession>
<feature type="transmembrane region" description="Helical" evidence="7">
    <location>
        <begin position="446"/>
        <end position="467"/>
    </location>
</feature>
<evidence type="ECO:0000256" key="7">
    <source>
        <dbReference type="SAM" id="Phobius"/>
    </source>
</evidence>
<keyword evidence="6 7" id="KW-0472">Membrane</keyword>
<dbReference type="GO" id="GO:0000329">
    <property type="term" value="C:fungal-type vacuole membrane"/>
    <property type="evidence" value="ECO:0007669"/>
    <property type="project" value="TreeGrafter"/>
</dbReference>
<evidence type="ECO:0000256" key="3">
    <source>
        <dbReference type="ARBA" id="ARBA00022448"/>
    </source>
</evidence>
<dbReference type="AlphaFoldDB" id="A0A061HFL0"/>
<dbReference type="InterPro" id="IPR002259">
    <property type="entry name" value="Eqnu_transpt"/>
</dbReference>
<dbReference type="PRINTS" id="PR01130">
    <property type="entry name" value="DERENTRNSPRT"/>
</dbReference>
<evidence type="ECO:0000256" key="4">
    <source>
        <dbReference type="ARBA" id="ARBA00022692"/>
    </source>
</evidence>
<feature type="transmembrane region" description="Helical" evidence="7">
    <location>
        <begin position="155"/>
        <end position="173"/>
    </location>
</feature>
<dbReference type="Pfam" id="PF01733">
    <property type="entry name" value="Nucleoside_tran"/>
    <property type="match status" value="2"/>
</dbReference>
<dbReference type="SUPFAM" id="SSF103473">
    <property type="entry name" value="MFS general substrate transporter"/>
    <property type="match status" value="1"/>
</dbReference>
<comment type="similarity">
    <text evidence="2">Belongs to the SLC29A/ENT transporter (TC 2.A.57) family.</text>
</comment>
<dbReference type="PANTHER" id="PTHR10332">
    <property type="entry name" value="EQUILIBRATIVE NUCLEOSIDE TRANSPORTER"/>
    <property type="match status" value="1"/>
</dbReference>
<evidence type="ECO:0000256" key="2">
    <source>
        <dbReference type="ARBA" id="ARBA00007965"/>
    </source>
</evidence>
<dbReference type="GO" id="GO:0034257">
    <property type="term" value="F:nicotinamide riboside transmembrane transporter activity"/>
    <property type="evidence" value="ECO:0007669"/>
    <property type="project" value="TreeGrafter"/>
</dbReference>
<feature type="transmembrane region" description="Helical" evidence="7">
    <location>
        <begin position="194"/>
        <end position="217"/>
    </location>
</feature>
<gene>
    <name evidence="8" type="ORF">BGT96224_A20584</name>
    <name evidence="9" type="ORF">BGT96224V2_LOCUS4707</name>
</gene>
<name>A0A061HFL0_BLUGR</name>
<organism evidence="9">
    <name type="scientific">Blumeria graminis f. sp. tritici 96224</name>
    <dbReference type="NCBI Taxonomy" id="1268274"/>
    <lineage>
        <taxon>Eukaryota</taxon>
        <taxon>Fungi</taxon>
        <taxon>Dikarya</taxon>
        <taxon>Ascomycota</taxon>
        <taxon>Pezizomycotina</taxon>
        <taxon>Leotiomycetes</taxon>
        <taxon>Erysiphales</taxon>
        <taxon>Erysiphaceae</taxon>
        <taxon>Blumeria</taxon>
    </lineage>
</organism>
<dbReference type="PANTHER" id="PTHR10332:SF88">
    <property type="entry name" value="EQUILIBRATIVE NUCLEOSIDE TRANSPORTER 1, ISOFORM A"/>
    <property type="match status" value="1"/>
</dbReference>
<reference evidence="9" key="3">
    <citation type="submission" date="2018-07" db="EMBL/GenBank/DDBJ databases">
        <authorList>
            <person name="Quirk P.G."/>
            <person name="Krulwich T.A."/>
        </authorList>
    </citation>
    <scope>NUCLEOTIDE SEQUENCE</scope>
    <source>
        <strain evidence="9">96224</strain>
    </source>
</reference>
<sequence length="469" mass="52090">MVFHRVSKFFRKGDNEVLYEPIETPYEVLHDDNDVRRPILVLPDEPRPECQQFSWLDYTVFMLLGIAMLWAWNMFLAAAPYFQNRFAEDKAILSRFQAAITSISCITSLFCMLILTNMQSKANYLGRIILALFLSLVVFSLLSISTSHFKQTSPTSYLVFTLIMVFFTAYASSLCQNGSFAYASSFGRPEYIQAIMTGQAIAGVLPAVAQIVSVLSAEDPDKSASDLVRAKTLSDESATAAFTYFMTAAGVSIFTFLAVFLLVLKQNRILRRSLKCAFTNFGDTNMTKRKPVSMLALYKKLPWLSAAVFICLAVTMFFPVFTERITSVRTNEDSRLFRPDAFIPLGFLAWNIGDLVGRLLTLGPFSIRRISPIILFVLACLRVIFIPLYLLCNVGGRDAIIKSDAFYLFVVSGGFGLTNGWLCSVCLMSTGYYVEEGEREAAGGFMIVNLLAGLMAGSLLSFTVSGVGT</sequence>
<feature type="non-terminal residue" evidence="9">
    <location>
        <position position="469"/>
    </location>
</feature>
<dbReference type="InterPro" id="IPR036259">
    <property type="entry name" value="MFS_trans_sf"/>
</dbReference>
<evidence type="ECO:0000313" key="10">
    <source>
        <dbReference type="Proteomes" id="UP000053110"/>
    </source>
</evidence>
<proteinExistence type="inferred from homology"/>
<dbReference type="OrthoDB" id="46396at2759"/>
<reference evidence="10" key="1">
    <citation type="journal article" date="2013" name="Nat. Genet.">
        <title>The wheat powdery mildew genome shows the unique evolution of an obligate biotroph.</title>
        <authorList>
            <person name="Wicker T."/>
            <person name="Oberhaensli S."/>
            <person name="Parlange F."/>
            <person name="Buchmann J.P."/>
            <person name="Shatalina M."/>
            <person name="Roffler S."/>
            <person name="Ben-David R."/>
            <person name="Dolezel J."/>
            <person name="Simkova H."/>
            <person name="Schulze-Lefert P."/>
            <person name="Spanu P.D."/>
            <person name="Bruggmann R."/>
            <person name="Amselem J."/>
            <person name="Quesneville H."/>
            <person name="Ver Loren van Themaat E."/>
            <person name="Paape T."/>
            <person name="Shimizu K.K."/>
            <person name="Keller B."/>
        </authorList>
    </citation>
    <scope>NUCLEOTIDE SEQUENCE [LARGE SCALE GENOMIC DNA]</scope>
    <source>
        <strain evidence="10">96224</strain>
    </source>
</reference>
<keyword evidence="4 7" id="KW-0812">Transmembrane</keyword>
<feature type="transmembrane region" description="Helical" evidence="7">
    <location>
        <begin position="128"/>
        <end position="149"/>
    </location>
</feature>
<dbReference type="Proteomes" id="UP000053110">
    <property type="component" value="Unassembled WGS sequence"/>
</dbReference>
<dbReference type="HOGENOM" id="CLU_021611_3_0_1"/>
<feature type="transmembrane region" description="Helical" evidence="7">
    <location>
        <begin position="341"/>
        <end position="361"/>
    </location>
</feature>
<dbReference type="PIRSF" id="PIRSF016379">
    <property type="entry name" value="ENT"/>
    <property type="match status" value="1"/>
</dbReference>
<dbReference type="EMBL" id="UIGY01000130">
    <property type="protein sequence ID" value="SUZ11545.1"/>
    <property type="molecule type" value="Genomic_DNA"/>
</dbReference>
<comment type="subcellular location">
    <subcellularLocation>
        <location evidence="1">Membrane</location>
        <topology evidence="1">Multi-pass membrane protein</topology>
    </subcellularLocation>
</comment>
<keyword evidence="3" id="KW-0813">Transport</keyword>
<evidence type="ECO:0000256" key="6">
    <source>
        <dbReference type="ARBA" id="ARBA00023136"/>
    </source>
</evidence>
<reference evidence="8" key="2">
    <citation type="submission" date="2013-01" db="EMBL/GenBank/DDBJ databases">
        <title>The wheat powdery mildew genome reveals unique evolution of an obligate biotroph.</title>
        <authorList>
            <person name="Oberhaensli S."/>
            <person name="Wicker T."/>
            <person name="Keller B."/>
        </authorList>
    </citation>
    <scope>NUCLEOTIDE SEQUENCE</scope>
    <source>
        <strain evidence="8">96224</strain>
    </source>
</reference>
<keyword evidence="5 7" id="KW-1133">Transmembrane helix</keyword>
<feature type="transmembrane region" description="Helical" evidence="7">
    <location>
        <begin position="96"/>
        <end position="116"/>
    </location>
</feature>
<feature type="transmembrane region" description="Helical" evidence="7">
    <location>
        <begin position="373"/>
        <end position="391"/>
    </location>
</feature>
<feature type="transmembrane region" description="Helical" evidence="7">
    <location>
        <begin position="406"/>
        <end position="434"/>
    </location>
</feature>
<dbReference type="GO" id="GO:0005886">
    <property type="term" value="C:plasma membrane"/>
    <property type="evidence" value="ECO:0007669"/>
    <property type="project" value="TreeGrafter"/>
</dbReference>
<dbReference type="EMBL" id="KE375102">
    <property type="protein sequence ID" value="EPQ63694.1"/>
    <property type="molecule type" value="Genomic_DNA"/>
</dbReference>
<evidence type="ECO:0000313" key="8">
    <source>
        <dbReference type="EMBL" id="EPQ63694.1"/>
    </source>
</evidence>
<dbReference type="GO" id="GO:0015205">
    <property type="term" value="F:nucleobase transmembrane transporter activity"/>
    <property type="evidence" value="ECO:0007669"/>
    <property type="project" value="TreeGrafter"/>
</dbReference>
<protein>
    <submittedName>
        <fullName evidence="9">BgtA-20584</fullName>
    </submittedName>
</protein>
<evidence type="ECO:0000256" key="1">
    <source>
        <dbReference type="ARBA" id="ARBA00004141"/>
    </source>
</evidence>
<feature type="transmembrane region" description="Helical" evidence="7">
    <location>
        <begin position="237"/>
        <end position="264"/>
    </location>
</feature>
<feature type="transmembrane region" description="Helical" evidence="7">
    <location>
        <begin position="301"/>
        <end position="321"/>
    </location>
</feature>